<gene>
    <name evidence="2" type="ORF">EPV75_05260</name>
</gene>
<dbReference type="PROSITE" id="PS51257">
    <property type="entry name" value="PROKAR_LIPOPROTEIN"/>
    <property type="match status" value="1"/>
</dbReference>
<name>A0A410H2G2_9GAMM</name>
<feature type="chain" id="PRO_5019327703" description="DUF4156 domain-containing protein" evidence="1">
    <location>
        <begin position="25"/>
        <end position="103"/>
    </location>
</feature>
<dbReference type="AlphaFoldDB" id="A0A410H2G2"/>
<keyword evidence="1" id="KW-0732">Signal</keyword>
<keyword evidence="3" id="KW-1185">Reference proteome</keyword>
<organism evidence="2 3">
    <name type="scientific">Hydrogenovibrio thermophilus</name>
    <dbReference type="NCBI Taxonomy" id="265883"/>
    <lineage>
        <taxon>Bacteria</taxon>
        <taxon>Pseudomonadati</taxon>
        <taxon>Pseudomonadota</taxon>
        <taxon>Gammaproteobacteria</taxon>
        <taxon>Thiotrichales</taxon>
        <taxon>Piscirickettsiaceae</taxon>
        <taxon>Hydrogenovibrio</taxon>
    </lineage>
</organism>
<dbReference type="EMBL" id="CP035033">
    <property type="protein sequence ID" value="QAB15119.1"/>
    <property type="molecule type" value="Genomic_DNA"/>
</dbReference>
<evidence type="ECO:0000256" key="1">
    <source>
        <dbReference type="SAM" id="SignalP"/>
    </source>
</evidence>
<sequence length="103" mass="11159">MNLKNKKWLLLPFSLLIVSCSSVTKVTKVGKDTYTVGSQVRGGMTSWAEVKQMALTEADAYCSSLGQELVSSNIETHGARGWTPQEAEVTFKCGSSKEATVEP</sequence>
<dbReference type="KEGG" id="htr:EPV75_05260"/>
<evidence type="ECO:0000313" key="2">
    <source>
        <dbReference type="EMBL" id="QAB15119.1"/>
    </source>
</evidence>
<reference evidence="2 3" key="1">
    <citation type="journal article" date="2018" name="Environ. Microbiol.">
        <title>Genomes of ubiquitous marine and hypersaline Hydrogenovibrio, Thiomicrorhabdus and Thiomicrospira spp. encode a diversity of mechanisms to sustain chemolithoautotrophy in heterogeneous environments.</title>
        <authorList>
            <person name="Scott K.M."/>
            <person name="Williams J."/>
            <person name="Porter C.M.B."/>
            <person name="Russel S."/>
            <person name="Harmer T.L."/>
            <person name="Paul J.H."/>
            <person name="Antonen K.M."/>
            <person name="Bridges M.K."/>
            <person name="Camper G.J."/>
            <person name="Campla C.K."/>
            <person name="Casella L.G."/>
            <person name="Chase E."/>
            <person name="Conrad J.W."/>
            <person name="Cruz M.C."/>
            <person name="Dunlap D.S."/>
            <person name="Duran L."/>
            <person name="Fahsbender E.M."/>
            <person name="Goldsmith D.B."/>
            <person name="Keeley R.F."/>
            <person name="Kondoff M.R."/>
            <person name="Kussy B.I."/>
            <person name="Lane M.K."/>
            <person name="Lawler S."/>
            <person name="Leigh B.A."/>
            <person name="Lewis C."/>
            <person name="Lostal L.M."/>
            <person name="Marking D."/>
            <person name="Mancera P.A."/>
            <person name="McClenthan E.C."/>
            <person name="McIntyre E.A."/>
            <person name="Mine J.A."/>
            <person name="Modi S."/>
            <person name="Moore B.D."/>
            <person name="Morgan W.A."/>
            <person name="Nelson K.M."/>
            <person name="Nguyen K.N."/>
            <person name="Ogburn N."/>
            <person name="Parrino D.G."/>
            <person name="Pedapudi A.D."/>
            <person name="Pelham R.P."/>
            <person name="Preece A.M."/>
            <person name="Rampersad E.A."/>
            <person name="Richardson J.C."/>
            <person name="Rodgers C.M."/>
            <person name="Schaffer B.L."/>
            <person name="Sheridan N.E."/>
            <person name="Solone M.R."/>
            <person name="Staley Z.R."/>
            <person name="Tabuchi M."/>
            <person name="Waide R.J."/>
            <person name="Wanjugi P.W."/>
            <person name="Young S."/>
            <person name="Clum A."/>
            <person name="Daum C."/>
            <person name="Huntemann M."/>
            <person name="Ivanova N."/>
            <person name="Kyrpides N."/>
            <person name="Mikhailova N."/>
            <person name="Palaniappan K."/>
            <person name="Pillay M."/>
            <person name="Reddy T.B.K."/>
            <person name="Shapiro N."/>
            <person name="Stamatis D."/>
            <person name="Varghese N."/>
            <person name="Woyke T."/>
            <person name="Boden R."/>
            <person name="Freyermuth S.K."/>
            <person name="Kerfeld C.A."/>
        </authorList>
    </citation>
    <scope>NUCLEOTIDE SEQUENCE [LARGE SCALE GENOMIC DNA]</scope>
    <source>
        <strain evidence="2 3">JR-2</strain>
    </source>
</reference>
<feature type="signal peptide" evidence="1">
    <location>
        <begin position="1"/>
        <end position="24"/>
    </location>
</feature>
<evidence type="ECO:0008006" key="4">
    <source>
        <dbReference type="Google" id="ProtNLM"/>
    </source>
</evidence>
<protein>
    <recommendedName>
        <fullName evidence="4">DUF4156 domain-containing protein</fullName>
    </recommendedName>
</protein>
<dbReference type="RefSeq" id="WP_128384697.1">
    <property type="nucleotide sequence ID" value="NZ_CP035033.1"/>
</dbReference>
<evidence type="ECO:0000313" key="3">
    <source>
        <dbReference type="Proteomes" id="UP000285478"/>
    </source>
</evidence>
<proteinExistence type="predicted"/>
<dbReference type="Proteomes" id="UP000285478">
    <property type="component" value="Chromosome"/>
</dbReference>
<accession>A0A410H2G2</accession>